<dbReference type="Pfam" id="PF23759">
    <property type="entry name" value="GBD_T9SS_assoc"/>
    <property type="match status" value="1"/>
</dbReference>
<keyword evidence="2" id="KW-1133">Transmembrane helix</keyword>
<dbReference type="OrthoDB" id="1652165at2"/>
<dbReference type="NCBIfam" id="NF033708">
    <property type="entry name" value="T9SS_Cterm_ChiA"/>
    <property type="match status" value="1"/>
</dbReference>
<name>H8XPQ0_FLAIG</name>
<evidence type="ECO:0000259" key="3">
    <source>
        <dbReference type="PROSITE" id="PS50853"/>
    </source>
</evidence>
<dbReference type="Proteomes" id="UP000007599">
    <property type="component" value="Chromosome I"/>
</dbReference>
<keyword evidence="5" id="KW-1185">Reference proteome</keyword>
<dbReference type="eggNOG" id="COG2866">
    <property type="taxonomic scope" value="Bacteria"/>
</dbReference>
<dbReference type="KEGG" id="fin:KQS_10970"/>
<evidence type="ECO:0000256" key="2">
    <source>
        <dbReference type="SAM" id="Phobius"/>
    </source>
</evidence>
<proteinExistence type="predicted"/>
<evidence type="ECO:0000313" key="5">
    <source>
        <dbReference type="Proteomes" id="UP000007599"/>
    </source>
</evidence>
<dbReference type="SMART" id="SM00060">
    <property type="entry name" value="FN3"/>
    <property type="match status" value="2"/>
</dbReference>
<dbReference type="InterPro" id="IPR049304">
    <property type="entry name" value="Gly_rich_dom"/>
</dbReference>
<dbReference type="Gene3D" id="2.60.40.10">
    <property type="entry name" value="Immunoglobulins"/>
    <property type="match status" value="2"/>
</dbReference>
<accession>H8XPQ0</accession>
<dbReference type="EMBL" id="HE774682">
    <property type="protein sequence ID" value="CCG54116.1"/>
    <property type="molecule type" value="Genomic_DNA"/>
</dbReference>
<dbReference type="eggNOG" id="COG3209">
    <property type="taxonomic scope" value="Bacteria"/>
</dbReference>
<dbReference type="Pfam" id="PF20009">
    <property type="entry name" value="GEVED"/>
    <property type="match status" value="2"/>
</dbReference>
<dbReference type="InterPro" id="IPR056600">
    <property type="entry name" value="GBD_T9SS_assoc"/>
</dbReference>
<protein>
    <recommendedName>
        <fullName evidence="3">Fibronectin type-III domain-containing protein</fullName>
    </recommendedName>
</protein>
<dbReference type="HOGENOM" id="CLU_237224_0_0_10"/>
<dbReference type="Pfam" id="PF21722">
    <property type="entry name" value="Gly_rich_2"/>
    <property type="match status" value="1"/>
</dbReference>
<sequence>MHNNYSSSDNCRKLTIQNSSTILKALTVFIAFIFSNLIFSQSPFVDNTPNGNETFIVPTGVTSITVSVWGAGGGGGGSSVSGDGGSGGGGGGAATRTIAVTPGDTFTYNVGSGGAGGLANATLAGSGGNTTFINGGLGINMIGNGGSGGARNRGAAGTGGTASGGTINMPGQNGTIGDASGQAGGNSGAVVGIFGAGGAAVTNATGNNGLIPGGGGGGAERPGGGTRNGGNGANGEIRITFTCPTVTVNAGVDQTLAACATTTTLTGSAIPVGMTGTWTVVSGPGSITSPNTASTGITGLVPGTNTTFRWTISNGTCGTFSDDILITTVVGGGCTPYCVNTYTTSVHPITNVTFSNIVNSTSNVINGTPQHEFFYTPVGQVERGELYQLSVSGNTGGATAHGIRAFFDWNADGDFADAGESINVGVIDNVTIQAGLYVQIPLTATVGQTRMRITLLSGAYATSCRTGAGSGQSEDYIINITTQTCNSPTAGFSFTGITGTTATINWTNVAPAPAGGYDIYISPINLAPNTIAPNVTAPTANDTGTPYNATGLTPGVTYYVWIRSNCTGGDYGVWNSMGNFTTTLTNENCAGAITIPVNAGTDCEVAVEGDLTSSAGTSTICGTNFSYDVWYRFTATATSHRVTVVPQPIINYVSMTYTAVNLNFQVLTGACPGTSLTCINNNTSNTETTLLTGLTIGTTYLIRVHGTAASRTKFTICVTTGNATHSSNSALPASYTIHPNAGFSDRYIEDYDTTGTLTNTVNMGTGRSVTGYKNYTALTAAQGVAGGGINVDIALRRSRQVVKAWVDWNNDGLFNDATETVYDSNGILSIATSFGFVIPGATPVGNYRLRVRASNFDLTYNSYTGNGTTASLLPYGYTLDGETEDYMINVVQDCTHQINTLTDGSRCDVGTVNLSVTTTGSPTHIRWYDAEVGGTLIGTSTVTANASTWTTPSLSATTTYWATAYNTVGGCETLYRKKVIATINPIANMFITPSTPEICGENNIISITAAGDTIIDNLIDENFNSSLGALTPVIIGGAGDALTTWQREVSPFVPPGSVWKPAIISRSAGDGFAMATSDYNLDVNVALESAILDSSPYTDLTLTFRHYYSYYGVPYDIGYVEVSTDGGTTYTDVMRITSDQGQAGNFNFVSINMNAYINQTNLKVRFRYNAKFCDGWAIDDVRLFGTKPLSTSFTWSGAPVDVFIDPACTIPYVAQLVPTVYVRPSAMQIASSSWSFTATATLNNGCSVSIPITIDNKSKLWKGTVSTDWNNPNNWSPIGVPDANTCVIIYDGPNDARIIGAFYNAFAKYVIVRPNGDLLVNPNNTLTITDNLTVEPLGVATFENASSLIQVNGTANVGNITMKRDVNIRKLDYVYWGSPVANFSSSAISPGTNPYYIFKWNPTIGANVNGFGNWIAGNESMVTGKGYIVRGPDAYTSTLQNYTASFVGVPNNGDISTPISRGTYDGANYATGVSTTQGTKDDDNWNLISNPYPSALNANIFLATNTNIAGFIKRWTHGTLPSAVISDPFYADYGANYTVADYVTYNATGANPPIGDGNIAAGQGFFVLMNHTSAATTENVIFNNSMRRNDYRNDMFYRTSNNAASNNNLGNEETKHRIWINLINQTNNNASTTLVGYISNATNELDRLYDAQALDVKTNFEIFSLSGTDKLTIQGRALPFDDNDKIPLGITIPQNGLYTIGINSLDGLFSNNTQNIYLEDTLLDVVYDLRNAPYTFMAQAGSSINRFILRFIPKEKSVSDNTSNDLIVSTNDYINITSYGLKIKDVKVYDLLGKLILNNNEIHKNETSLTGLRKTNSVVIVNITLEDNTEVSKKVTF</sequence>
<reference evidence="5" key="2">
    <citation type="submission" date="2012-03" db="EMBL/GenBank/DDBJ databases">
        <title>Complete genome sequence of Flavobacterium indicum GPTSA100-9T, isolated from warm spring water.</title>
        <authorList>
            <person name="Barbier P."/>
            <person name="Houel A."/>
            <person name="Loux V."/>
            <person name="Poulain J."/>
            <person name="Bernardet J.-F."/>
            <person name="Touchon M."/>
            <person name="Duchaud E."/>
        </authorList>
    </citation>
    <scope>NUCLEOTIDE SEQUENCE [LARGE SCALE GENOMIC DNA]</scope>
    <source>
        <strain evidence="5">DSM 17447 / CIP 109464 / GPTSA100-9</strain>
    </source>
</reference>
<feature type="transmembrane region" description="Helical" evidence="2">
    <location>
        <begin position="21"/>
        <end position="39"/>
    </location>
</feature>
<keyword evidence="2" id="KW-0812">Transmembrane</keyword>
<dbReference type="InterPro" id="IPR036116">
    <property type="entry name" value="FN3_sf"/>
</dbReference>
<reference evidence="4 5" key="1">
    <citation type="journal article" date="2012" name="J. Bacteriol.">
        <title>Complete Genome Sequence of Flavobacterium indicum GPSTA100-9T, Isolated from Warm Spring Water.</title>
        <authorList>
            <person name="Barbier P."/>
            <person name="Houel A."/>
            <person name="Loux V."/>
            <person name="Poulain J."/>
            <person name="Bernardet J.F."/>
            <person name="Touchon M."/>
            <person name="Duchaud E."/>
        </authorList>
    </citation>
    <scope>NUCLEOTIDE SEQUENCE [LARGE SCALE GENOMIC DNA]</scope>
    <source>
        <strain evidence="5">DSM 17447 / CIP 109464 / GPTSA100-9</strain>
    </source>
</reference>
<dbReference type="InterPro" id="IPR045474">
    <property type="entry name" value="GEVED"/>
</dbReference>
<feature type="region of interest" description="Disordered" evidence="1">
    <location>
        <begin position="212"/>
        <end position="232"/>
    </location>
</feature>
<dbReference type="SUPFAM" id="SSF49265">
    <property type="entry name" value="Fibronectin type III"/>
    <property type="match status" value="1"/>
</dbReference>
<dbReference type="STRING" id="1094466.KQS_10970"/>
<dbReference type="RefSeq" id="WP_014389234.1">
    <property type="nucleotide sequence ID" value="NC_017025.1"/>
</dbReference>
<dbReference type="Pfam" id="PF00041">
    <property type="entry name" value="fn3"/>
    <property type="match status" value="1"/>
</dbReference>
<dbReference type="InterPro" id="IPR003961">
    <property type="entry name" value="FN3_dom"/>
</dbReference>
<dbReference type="Pfam" id="PF19081">
    <property type="entry name" value="Ig_7"/>
    <property type="match status" value="1"/>
</dbReference>
<gene>
    <name evidence="4" type="ordered locus">KQS_10970</name>
</gene>
<dbReference type="Gene3D" id="2.60.120.260">
    <property type="entry name" value="Galactose-binding domain-like"/>
    <property type="match status" value="1"/>
</dbReference>
<organism evidence="4 5">
    <name type="scientific">Flavobacterium indicum (strain DSM 17447 / CIP 109464 / GPTSA100-9)</name>
    <dbReference type="NCBI Taxonomy" id="1094466"/>
    <lineage>
        <taxon>Bacteria</taxon>
        <taxon>Pseudomonadati</taxon>
        <taxon>Bacteroidota</taxon>
        <taxon>Flavobacteriia</taxon>
        <taxon>Flavobacteriales</taxon>
        <taxon>Flavobacteriaceae</taxon>
        <taxon>Flavobacterium</taxon>
    </lineage>
</organism>
<dbReference type="InterPro" id="IPR044023">
    <property type="entry name" value="Ig_7"/>
</dbReference>
<dbReference type="PATRIC" id="fig|1094466.5.peg.2151"/>
<evidence type="ECO:0000256" key="1">
    <source>
        <dbReference type="SAM" id="MobiDB-lite"/>
    </source>
</evidence>
<dbReference type="InterPro" id="IPR013783">
    <property type="entry name" value="Ig-like_fold"/>
</dbReference>
<dbReference type="PROSITE" id="PS50853">
    <property type="entry name" value="FN3"/>
    <property type="match status" value="1"/>
</dbReference>
<dbReference type="eggNOG" id="COG1345">
    <property type="taxonomic scope" value="Bacteria"/>
</dbReference>
<evidence type="ECO:0000313" key="4">
    <source>
        <dbReference type="EMBL" id="CCG54116.1"/>
    </source>
</evidence>
<feature type="domain" description="Fibronectin type-III" evidence="3">
    <location>
        <begin position="488"/>
        <end position="585"/>
    </location>
</feature>
<keyword evidence="2" id="KW-0472">Membrane</keyword>